<keyword evidence="6" id="KW-0106">Calcium</keyword>
<dbReference type="GO" id="GO:0005795">
    <property type="term" value="C:Golgi stack"/>
    <property type="evidence" value="ECO:0007669"/>
    <property type="project" value="UniProtKB-SubCell"/>
</dbReference>
<evidence type="ECO:0000256" key="2">
    <source>
        <dbReference type="ARBA" id="ARBA00004241"/>
    </source>
</evidence>
<dbReference type="Pfam" id="PF00884">
    <property type="entry name" value="Sulfatase"/>
    <property type="match status" value="1"/>
</dbReference>
<dbReference type="Gene3D" id="3.40.720.10">
    <property type="entry name" value="Alkaline Phosphatase, subunit A"/>
    <property type="match status" value="1"/>
</dbReference>
<evidence type="ECO:0000259" key="10">
    <source>
        <dbReference type="Pfam" id="PF00884"/>
    </source>
</evidence>
<comment type="subcellular location">
    <subcellularLocation>
        <location evidence="2">Cell surface</location>
    </subcellularLocation>
    <subcellularLocation>
        <location evidence="3">Golgi apparatus</location>
        <location evidence="3">Golgi stack</location>
    </subcellularLocation>
</comment>
<dbReference type="InterPro" id="IPR000917">
    <property type="entry name" value="Sulfatase_N"/>
</dbReference>
<feature type="compositionally biased region" description="Acidic residues" evidence="8">
    <location>
        <begin position="622"/>
        <end position="644"/>
    </location>
</feature>
<accession>A0ABD0J404</accession>
<sequence>MTTRTFSHQSFLLTLVLAAFVSVVGGARGGDSSFYSSQDSRPRKMHPVVSPWRNRSEKPNIVLIMTDDQDVLLGSLKAMPKLHDLLVNEGAYFNNSFTSTPMCCPSRSSTLTGLYVHNHNVYTNNDNCSSPQWQEEHEPRTFATYLQKGGYRTGYFGKYLNKYDGERTPVGWDQWVGLVRNSRFYNYTLNYQGSLQKHYDNYYNDYLTDLIANDSVAFFKRSKRSFPQSNPVMMFLSVPAPHGPEDAAPQYQHMFVNNTDHRTASWNLAPNDDKQWLLRQMQPLTPQYKLFTDLLQRRRLQTLQSVDDLVEKVYHELAMLGELDNTYLIFTSDHGYHLGQFGLVKGKSLAYDFDVRVPLVIRGPGIKAGSVIRNVAANVDLAPTILSMAGMEVPGHMDGTSLLDVLKATPEMDRSGFVSKKMIKEKMKWEKLQLIQQSGAQRNLHLYLHPKQQKVARQCANPDNQLPCSTHQCRDNDRDPDYNAQTNSLQADEPQFCQCSDGRLGLRPSSVSALKNPRRHRRFLKHAKRKARGKFLRHRRAALQAFGDFGGSLQGLNLLPRRCRILANSTVSCDQDIYRNYDEWQAHRERIDGMIKEYKKALDDLRAIREHVLENRPPIYPDAEDNEVVDQDPDVDDEECDCENDSVSRHPGANREEKWLQRKLRREQKRQQRMEARSKRRGRRGRKKQNCNGQNMKCFSHDNEHWKTPPYWTFGPFCFCSNANNTHTGLHNIAKKLNYGVLQQLHEQLAILKVCNGRDSCNLRKHRLPDYHDDDFSGDDRDSTHDDEDIGGYKRHPDFDDIFDDSPDEDYSDEDYEDDADFF</sequence>
<feature type="region of interest" description="Disordered" evidence="8">
    <location>
        <begin position="616"/>
        <end position="694"/>
    </location>
</feature>
<keyword evidence="7" id="KW-0333">Golgi apparatus</keyword>
<feature type="compositionally biased region" description="Basic and acidic residues" evidence="8">
    <location>
        <begin position="772"/>
        <end position="784"/>
    </location>
</feature>
<dbReference type="InterPro" id="IPR024609">
    <property type="entry name" value="Extracellular_sulfatase_C"/>
</dbReference>
<dbReference type="GO" id="GO:0009986">
    <property type="term" value="C:cell surface"/>
    <property type="evidence" value="ECO:0007669"/>
    <property type="project" value="UniProtKB-SubCell"/>
</dbReference>
<dbReference type="Proteomes" id="UP001519460">
    <property type="component" value="Unassembled WGS sequence"/>
</dbReference>
<dbReference type="PANTHER" id="PTHR43108:SF16">
    <property type="entry name" value="EXTRACELLULAR SULFATASE SULF-1 HOMOLOG"/>
    <property type="match status" value="1"/>
</dbReference>
<dbReference type="SUPFAM" id="SSF53649">
    <property type="entry name" value="Alkaline phosphatase-like"/>
    <property type="match status" value="1"/>
</dbReference>
<dbReference type="EMBL" id="JACVVK020000682">
    <property type="protein sequence ID" value="KAK7456546.1"/>
    <property type="molecule type" value="Genomic_DNA"/>
</dbReference>
<reference evidence="12 13" key="1">
    <citation type="journal article" date="2023" name="Sci. Data">
        <title>Genome assembly of the Korean intertidal mud-creeper Batillaria attramentaria.</title>
        <authorList>
            <person name="Patra A.K."/>
            <person name="Ho P.T."/>
            <person name="Jun S."/>
            <person name="Lee S.J."/>
            <person name="Kim Y."/>
            <person name="Won Y.J."/>
        </authorList>
    </citation>
    <scope>NUCLEOTIDE SEQUENCE [LARGE SCALE GENOMIC DNA]</scope>
    <source>
        <strain evidence="12">Wonlab-2016</strain>
    </source>
</reference>
<feature type="compositionally biased region" description="Basic residues" evidence="8">
    <location>
        <begin position="678"/>
        <end position="689"/>
    </location>
</feature>
<evidence type="ECO:0000313" key="12">
    <source>
        <dbReference type="EMBL" id="KAK7456546.1"/>
    </source>
</evidence>
<evidence type="ECO:0008006" key="14">
    <source>
        <dbReference type="Google" id="ProtNLM"/>
    </source>
</evidence>
<feature type="domain" description="Extracellular sulfatase C-terminal" evidence="11">
    <location>
        <begin position="561"/>
        <end position="618"/>
    </location>
</feature>
<keyword evidence="5" id="KW-0479">Metal-binding</keyword>
<evidence type="ECO:0000259" key="11">
    <source>
        <dbReference type="Pfam" id="PF12548"/>
    </source>
</evidence>
<dbReference type="GO" id="GO:0046872">
    <property type="term" value="F:metal ion binding"/>
    <property type="evidence" value="ECO:0007669"/>
    <property type="project" value="UniProtKB-KW"/>
</dbReference>
<organism evidence="12 13">
    <name type="scientific">Batillaria attramentaria</name>
    <dbReference type="NCBI Taxonomy" id="370345"/>
    <lineage>
        <taxon>Eukaryota</taxon>
        <taxon>Metazoa</taxon>
        <taxon>Spiralia</taxon>
        <taxon>Lophotrochozoa</taxon>
        <taxon>Mollusca</taxon>
        <taxon>Gastropoda</taxon>
        <taxon>Caenogastropoda</taxon>
        <taxon>Sorbeoconcha</taxon>
        <taxon>Cerithioidea</taxon>
        <taxon>Batillariidae</taxon>
        <taxon>Batillaria</taxon>
    </lineage>
</organism>
<feature type="signal peptide" evidence="9">
    <location>
        <begin position="1"/>
        <end position="26"/>
    </location>
</feature>
<keyword evidence="13" id="KW-1185">Reference proteome</keyword>
<evidence type="ECO:0000256" key="9">
    <source>
        <dbReference type="SAM" id="SignalP"/>
    </source>
</evidence>
<gene>
    <name evidence="12" type="ORF">BaRGS_00039344</name>
</gene>
<dbReference type="PANTHER" id="PTHR43108">
    <property type="entry name" value="N-ACETYLGLUCOSAMINE-6-SULFATASE FAMILY MEMBER"/>
    <property type="match status" value="1"/>
</dbReference>
<evidence type="ECO:0000256" key="6">
    <source>
        <dbReference type="ARBA" id="ARBA00022837"/>
    </source>
</evidence>
<comment type="cofactor">
    <cofactor evidence="1">
        <name>Ca(2+)</name>
        <dbReference type="ChEBI" id="CHEBI:29108"/>
    </cofactor>
</comment>
<keyword evidence="9" id="KW-0732">Signal</keyword>
<protein>
    <recommendedName>
        <fullName evidence="14">Extracellular sulfatase</fullName>
    </recommendedName>
</protein>
<feature type="compositionally biased region" description="Acidic residues" evidence="8">
    <location>
        <begin position="800"/>
        <end position="823"/>
    </location>
</feature>
<feature type="domain" description="Sulfatase N-terminal" evidence="10">
    <location>
        <begin position="59"/>
        <end position="391"/>
    </location>
</feature>
<evidence type="ECO:0000256" key="5">
    <source>
        <dbReference type="ARBA" id="ARBA00022723"/>
    </source>
</evidence>
<feature type="chain" id="PRO_5044794184" description="Extracellular sulfatase" evidence="9">
    <location>
        <begin position="27"/>
        <end position="823"/>
    </location>
</feature>
<evidence type="ECO:0000256" key="1">
    <source>
        <dbReference type="ARBA" id="ARBA00001913"/>
    </source>
</evidence>
<evidence type="ECO:0000256" key="8">
    <source>
        <dbReference type="SAM" id="MobiDB-lite"/>
    </source>
</evidence>
<dbReference type="InterPro" id="IPR017850">
    <property type="entry name" value="Alkaline_phosphatase_core_sf"/>
</dbReference>
<proteinExistence type="inferred from homology"/>
<evidence type="ECO:0000256" key="7">
    <source>
        <dbReference type="ARBA" id="ARBA00023034"/>
    </source>
</evidence>
<evidence type="ECO:0000256" key="4">
    <source>
        <dbReference type="ARBA" id="ARBA00008779"/>
    </source>
</evidence>
<comment type="caution">
    <text evidence="12">The sequence shown here is derived from an EMBL/GenBank/DDBJ whole genome shotgun (WGS) entry which is preliminary data.</text>
</comment>
<name>A0ABD0J404_9CAEN</name>
<evidence type="ECO:0000313" key="13">
    <source>
        <dbReference type="Proteomes" id="UP001519460"/>
    </source>
</evidence>
<dbReference type="CDD" id="cd16147">
    <property type="entry name" value="G6S"/>
    <property type="match status" value="1"/>
</dbReference>
<comment type="similarity">
    <text evidence="4">Belongs to the sulfatase family.</text>
</comment>
<dbReference type="AlphaFoldDB" id="A0ABD0J404"/>
<evidence type="ECO:0000256" key="3">
    <source>
        <dbReference type="ARBA" id="ARBA00004348"/>
    </source>
</evidence>
<feature type="region of interest" description="Disordered" evidence="8">
    <location>
        <begin position="772"/>
        <end position="823"/>
    </location>
</feature>
<dbReference type="Pfam" id="PF12548">
    <property type="entry name" value="DUF3740"/>
    <property type="match status" value="1"/>
</dbReference>